<proteinExistence type="predicted"/>
<gene>
    <name evidence="1" type="ORF">DCF82_20890</name>
</gene>
<feature type="non-terminal residue" evidence="1">
    <location>
        <position position="70"/>
    </location>
</feature>
<dbReference type="EMBL" id="DLYI01000287">
    <property type="protein sequence ID" value="HAC30238.1"/>
    <property type="molecule type" value="Genomic_DNA"/>
</dbReference>
<feature type="non-terminal residue" evidence="1">
    <location>
        <position position="1"/>
    </location>
</feature>
<protein>
    <submittedName>
        <fullName evidence="1">GMC family oxidoreductase</fullName>
    </submittedName>
</protein>
<name>A0A3B8WRK5_MARNT</name>
<reference evidence="1 2" key="1">
    <citation type="journal article" date="2018" name="Nat. Biotechnol.">
        <title>A standardized bacterial taxonomy based on genome phylogeny substantially revises the tree of life.</title>
        <authorList>
            <person name="Parks D.H."/>
            <person name="Chuvochina M."/>
            <person name="Waite D.W."/>
            <person name="Rinke C."/>
            <person name="Skarshewski A."/>
            <person name="Chaumeil P.A."/>
            <person name="Hugenholtz P."/>
        </authorList>
    </citation>
    <scope>NUCLEOTIDE SEQUENCE [LARGE SCALE GENOMIC DNA]</scope>
    <source>
        <strain evidence="1">UBA9049</strain>
    </source>
</reference>
<comment type="caution">
    <text evidence="1">The sequence shown here is derived from an EMBL/GenBank/DDBJ whole genome shotgun (WGS) entry which is preliminary data.</text>
</comment>
<dbReference type="AlphaFoldDB" id="A0A3B8WRK5"/>
<sequence length="70" mass="7565">FYGAPQSIYSDEFNFKAGTDGPAGYKLEVPPLHPAMAAGVVPGHGQPQRDNLGQLPWMQSVIALLRDGFH</sequence>
<evidence type="ECO:0000313" key="1">
    <source>
        <dbReference type="EMBL" id="HAC30238.1"/>
    </source>
</evidence>
<dbReference type="Proteomes" id="UP000261325">
    <property type="component" value="Unassembled WGS sequence"/>
</dbReference>
<accession>A0A3B8WRK5</accession>
<evidence type="ECO:0000313" key="2">
    <source>
        <dbReference type="Proteomes" id="UP000261325"/>
    </source>
</evidence>
<organism evidence="1 2">
    <name type="scientific">Marinobacter nauticus</name>
    <name type="common">Marinobacter hydrocarbonoclasticus</name>
    <name type="synonym">Marinobacter aquaeolei</name>
    <dbReference type="NCBI Taxonomy" id="2743"/>
    <lineage>
        <taxon>Bacteria</taxon>
        <taxon>Pseudomonadati</taxon>
        <taxon>Pseudomonadota</taxon>
        <taxon>Gammaproteobacteria</taxon>
        <taxon>Pseudomonadales</taxon>
        <taxon>Marinobacteraceae</taxon>
        <taxon>Marinobacter</taxon>
    </lineage>
</organism>